<protein>
    <submittedName>
        <fullName evidence="2">Uncharacterized protein</fullName>
    </submittedName>
</protein>
<sequence>MRSNYDGVLNTKPRPNAGQEGRGNSTCTPSGAEVIDLTHLINEPNQPNRRLSHEREVDDDGLFKNQCQSTVPKQFEDLCNESLIDENWLEEDDTGTQIGTQPENSCDPAQKCRSEVPLAGVEDPIMLDGIDGVGAQASEASHHEVTPIPPTRSLVTNTEQPTQRTTGRTPIKAKIS</sequence>
<gene>
    <name evidence="2" type="ORF">DM02DRAFT_347086</name>
</gene>
<dbReference type="Proteomes" id="UP000244855">
    <property type="component" value="Unassembled WGS sequence"/>
</dbReference>
<organism evidence="2 3">
    <name type="scientific">Periconia macrospinosa</name>
    <dbReference type="NCBI Taxonomy" id="97972"/>
    <lineage>
        <taxon>Eukaryota</taxon>
        <taxon>Fungi</taxon>
        <taxon>Dikarya</taxon>
        <taxon>Ascomycota</taxon>
        <taxon>Pezizomycotina</taxon>
        <taxon>Dothideomycetes</taxon>
        <taxon>Pleosporomycetidae</taxon>
        <taxon>Pleosporales</taxon>
        <taxon>Massarineae</taxon>
        <taxon>Periconiaceae</taxon>
        <taxon>Periconia</taxon>
    </lineage>
</organism>
<evidence type="ECO:0000313" key="3">
    <source>
        <dbReference type="Proteomes" id="UP000244855"/>
    </source>
</evidence>
<feature type="region of interest" description="Disordered" evidence="1">
    <location>
        <begin position="136"/>
        <end position="176"/>
    </location>
</feature>
<feature type="region of interest" description="Disordered" evidence="1">
    <location>
        <begin position="1"/>
        <end position="61"/>
    </location>
</feature>
<evidence type="ECO:0000256" key="1">
    <source>
        <dbReference type="SAM" id="MobiDB-lite"/>
    </source>
</evidence>
<accession>A0A2V1D040</accession>
<evidence type="ECO:0000313" key="2">
    <source>
        <dbReference type="EMBL" id="PVH91365.1"/>
    </source>
</evidence>
<dbReference type="AlphaFoldDB" id="A0A2V1D040"/>
<dbReference type="EMBL" id="KZ805881">
    <property type="protein sequence ID" value="PVH91365.1"/>
    <property type="molecule type" value="Genomic_DNA"/>
</dbReference>
<proteinExistence type="predicted"/>
<name>A0A2V1D040_9PLEO</name>
<reference evidence="2 3" key="1">
    <citation type="journal article" date="2018" name="Sci. Rep.">
        <title>Comparative genomics provides insights into the lifestyle and reveals functional heterogeneity of dark septate endophytic fungi.</title>
        <authorList>
            <person name="Knapp D.G."/>
            <person name="Nemeth J.B."/>
            <person name="Barry K."/>
            <person name="Hainaut M."/>
            <person name="Henrissat B."/>
            <person name="Johnson J."/>
            <person name="Kuo A."/>
            <person name="Lim J.H.P."/>
            <person name="Lipzen A."/>
            <person name="Nolan M."/>
            <person name="Ohm R.A."/>
            <person name="Tamas L."/>
            <person name="Grigoriev I.V."/>
            <person name="Spatafora J.W."/>
            <person name="Nagy L.G."/>
            <person name="Kovacs G.M."/>
        </authorList>
    </citation>
    <scope>NUCLEOTIDE SEQUENCE [LARGE SCALE GENOMIC DNA]</scope>
    <source>
        <strain evidence="2 3">DSE2036</strain>
    </source>
</reference>
<feature type="compositionally biased region" description="Polar residues" evidence="1">
    <location>
        <begin position="153"/>
        <end position="168"/>
    </location>
</feature>
<keyword evidence="3" id="KW-1185">Reference proteome</keyword>